<evidence type="ECO:0000313" key="2">
    <source>
        <dbReference type="EMBL" id="ARS36903.1"/>
    </source>
</evidence>
<dbReference type="InterPro" id="IPR001087">
    <property type="entry name" value="GDSL"/>
</dbReference>
<name>A0A1X9YVP0_9BACT</name>
<dbReference type="Gene3D" id="3.40.50.1110">
    <property type="entry name" value="SGNH hydrolase"/>
    <property type="match status" value="1"/>
</dbReference>
<gene>
    <name evidence="2" type="ORF">CA264_16540</name>
</gene>
<dbReference type="PROSITE" id="PS51257">
    <property type="entry name" value="PROKAR_LIPOPROTEIN"/>
    <property type="match status" value="1"/>
</dbReference>
<keyword evidence="3" id="KW-1185">Reference proteome</keyword>
<dbReference type="EMBL" id="CP021235">
    <property type="protein sequence ID" value="ARS36903.1"/>
    <property type="molecule type" value="Genomic_DNA"/>
</dbReference>
<dbReference type="STRING" id="709015.GCA_000472485_03337"/>
<dbReference type="AlphaFoldDB" id="A0A1X9YVP0"/>
<dbReference type="Proteomes" id="UP000266292">
    <property type="component" value="Chromosome"/>
</dbReference>
<keyword evidence="1" id="KW-0732">Signal</keyword>
<dbReference type="SUPFAM" id="SSF52266">
    <property type="entry name" value="SGNH hydrolase"/>
    <property type="match status" value="1"/>
</dbReference>
<proteinExistence type="predicted"/>
<protein>
    <recommendedName>
        <fullName evidence="4">G-D-S-L family lipolytic protein</fullName>
    </recommendedName>
</protein>
<evidence type="ECO:0008006" key="4">
    <source>
        <dbReference type="Google" id="ProtNLM"/>
    </source>
</evidence>
<dbReference type="KEGG" id="pact:CA264_16540"/>
<feature type="chain" id="PRO_5011007653" description="G-D-S-L family lipolytic protein" evidence="1">
    <location>
        <begin position="21"/>
        <end position="445"/>
    </location>
</feature>
<sequence>MKKYIYKASVLALFAGVLFTSCEPEVDYDVNPSAGAELDFSNYVAVGNSLTAGYQDGGLYREAQLNSYPAILADQFEEVGGGEFVQPLFSEAERNGSGYLRLAGLPTPTSPVLEPVTTELAVRRDVQPLPGGPRLTKFTDPVNNLAVPGISVLSAATPVYGGVNPYFERLLTDAEVGQKSYLQKVAETQPTFFTMWLGNNDVLTYATNGAVADPTNPFSDKTPVATFRAVYTQMLAALTKGGEVEGVVANIPDVTAVPFFTTVNLNSIRQSESVPDDAVIYIKVGPAPTDVRPLTMDDLVLLTTKDKVGRPDQVQTPAGPVAIPHGFHPANPLTDSEVLDQAEVAEIKEHVRQLNEVIAQVADANNIAVFDVNAFFNNIKGGFNIDEVTYSPAFISGNLFSLDGIHLTPRGYAIIANEFIRVINSYYKASVPTVDVTNYRTVVFP</sequence>
<dbReference type="GO" id="GO:0016788">
    <property type="term" value="F:hydrolase activity, acting on ester bonds"/>
    <property type="evidence" value="ECO:0007669"/>
    <property type="project" value="InterPro"/>
</dbReference>
<feature type="signal peptide" evidence="1">
    <location>
        <begin position="1"/>
        <end position="20"/>
    </location>
</feature>
<dbReference type="RefSeq" id="WP_025608512.1">
    <property type="nucleotide sequence ID" value="NZ_CP021235.1"/>
</dbReference>
<reference evidence="3" key="1">
    <citation type="submission" date="2017-05" db="EMBL/GenBank/DDBJ databases">
        <authorList>
            <person name="Ray J."/>
            <person name="Price M."/>
            <person name="Deutschbauer A."/>
        </authorList>
    </citation>
    <scope>NUCLEOTIDE SEQUENCE [LARGE SCALE GENOMIC DNA]</scope>
    <source>
        <strain evidence="3">DSM 19842</strain>
    </source>
</reference>
<dbReference type="Pfam" id="PF00657">
    <property type="entry name" value="Lipase_GDSL"/>
    <property type="match status" value="1"/>
</dbReference>
<accession>A0A1X9YVP0</accession>
<organism evidence="2 3">
    <name type="scientific">Pontibacter actiniarum</name>
    <dbReference type="NCBI Taxonomy" id="323450"/>
    <lineage>
        <taxon>Bacteria</taxon>
        <taxon>Pseudomonadati</taxon>
        <taxon>Bacteroidota</taxon>
        <taxon>Cytophagia</taxon>
        <taxon>Cytophagales</taxon>
        <taxon>Hymenobacteraceae</taxon>
        <taxon>Pontibacter</taxon>
    </lineage>
</organism>
<dbReference type="OrthoDB" id="9764164at2"/>
<dbReference type="InterPro" id="IPR036514">
    <property type="entry name" value="SGNH_hydro_sf"/>
</dbReference>
<evidence type="ECO:0000313" key="3">
    <source>
        <dbReference type="Proteomes" id="UP000266292"/>
    </source>
</evidence>
<evidence type="ECO:0000256" key="1">
    <source>
        <dbReference type="SAM" id="SignalP"/>
    </source>
</evidence>